<feature type="transmembrane region" description="Helical" evidence="1">
    <location>
        <begin position="262"/>
        <end position="283"/>
    </location>
</feature>
<evidence type="ECO:0000256" key="1">
    <source>
        <dbReference type="SAM" id="Phobius"/>
    </source>
</evidence>
<keyword evidence="1" id="KW-0472">Membrane</keyword>
<keyword evidence="4" id="KW-1185">Reference proteome</keyword>
<keyword evidence="1" id="KW-1133">Transmembrane helix</keyword>
<evidence type="ECO:0000259" key="2">
    <source>
        <dbReference type="Pfam" id="PF07786"/>
    </source>
</evidence>
<gene>
    <name evidence="3" type="ORF">DSM104440_03429</name>
</gene>
<dbReference type="RefSeq" id="WP_212758119.1">
    <property type="nucleotide sequence ID" value="NZ_CP053073.1"/>
</dbReference>
<evidence type="ECO:0000313" key="3">
    <source>
        <dbReference type="EMBL" id="QJR16594.1"/>
    </source>
</evidence>
<organism evidence="3 4">
    <name type="scientific">Usitatibacter palustris</name>
    <dbReference type="NCBI Taxonomy" id="2732487"/>
    <lineage>
        <taxon>Bacteria</taxon>
        <taxon>Pseudomonadati</taxon>
        <taxon>Pseudomonadota</taxon>
        <taxon>Betaproteobacteria</taxon>
        <taxon>Nitrosomonadales</taxon>
        <taxon>Usitatibacteraceae</taxon>
        <taxon>Usitatibacter</taxon>
    </lineage>
</organism>
<sequence>MTTPRLASLDAFRGFAIASMVLVNNPGDWSHLYAPLAHAKWDGWTFTDLVFPFFLFAAGVSMALSLERRTKAGDDPPRLMGSIAKRAAVIFLVGLGLNLVPAFDLSTVRIPGVLQRIALCIVIAAPLAIYIRTAVVAAWIVALFLAYTLLMLFAPVPGPDGVVAAGALVPGRDFGAWLDRLLLDGHLWAQAKTWDPEGLVSTLPAVGSTLFGVLTGRWLLTAAEGLGTSARLTATGVAALVVGLMLDAALMPINKNLWTPSYAVFMTGWSLVAFGAFHALMDGASPSPRDLSRRVLLPLTIFGMNALFIFALSGLVARILAAAKLKAPLYAPFQSSIATPENASLAFAIAFSLVMFAVAWFMWRQRWFIKA</sequence>
<dbReference type="InParanoid" id="A0A6M4HDE1"/>
<dbReference type="KEGG" id="upl:DSM104440_03429"/>
<feature type="domain" description="Heparan-alpha-glucosaminide N-acetyltransferase catalytic" evidence="2">
    <location>
        <begin position="5"/>
        <end position="151"/>
    </location>
</feature>
<protein>
    <recommendedName>
        <fullName evidence="2">Heparan-alpha-glucosaminide N-acetyltransferase catalytic domain-containing protein</fullName>
    </recommendedName>
</protein>
<accession>A0A6M4HDE1</accession>
<dbReference type="PANTHER" id="PTHR31061:SF24">
    <property type="entry name" value="LD22376P"/>
    <property type="match status" value="1"/>
</dbReference>
<feature type="transmembrane region" description="Helical" evidence="1">
    <location>
        <begin position="295"/>
        <end position="323"/>
    </location>
</feature>
<name>A0A6M4HDE1_9PROT</name>
<feature type="transmembrane region" description="Helical" evidence="1">
    <location>
        <begin position="87"/>
        <end position="107"/>
    </location>
</feature>
<feature type="transmembrane region" description="Helical" evidence="1">
    <location>
        <begin position="49"/>
        <end position="66"/>
    </location>
</feature>
<feature type="transmembrane region" description="Helical" evidence="1">
    <location>
        <begin position="343"/>
        <end position="363"/>
    </location>
</feature>
<feature type="transmembrane region" description="Helical" evidence="1">
    <location>
        <begin position="198"/>
        <end position="220"/>
    </location>
</feature>
<reference evidence="3 4" key="1">
    <citation type="submission" date="2020-04" db="EMBL/GenBank/DDBJ databases">
        <title>Usitatibacter rugosus gen. nov., sp. nov. and Usitatibacter palustris sp. nov., novel members of Usitatibacteraceae fam. nov. within the order Nitrosomonadales isolated from soil.</title>
        <authorList>
            <person name="Huber K.J."/>
            <person name="Neumann-Schaal M."/>
            <person name="Geppert A."/>
            <person name="Luckner M."/>
            <person name="Wanner G."/>
            <person name="Overmann J."/>
        </authorList>
    </citation>
    <scope>NUCLEOTIDE SEQUENCE [LARGE SCALE GENOMIC DNA]</scope>
    <source>
        <strain evidence="3 4">Swamp67</strain>
    </source>
</reference>
<keyword evidence="1" id="KW-0812">Transmembrane</keyword>
<evidence type="ECO:0000313" key="4">
    <source>
        <dbReference type="Proteomes" id="UP000503096"/>
    </source>
</evidence>
<feature type="transmembrane region" description="Helical" evidence="1">
    <location>
        <begin position="136"/>
        <end position="154"/>
    </location>
</feature>
<feature type="transmembrane region" description="Helical" evidence="1">
    <location>
        <begin position="232"/>
        <end position="250"/>
    </location>
</feature>
<dbReference type="Pfam" id="PF07786">
    <property type="entry name" value="HGSNAT_cat"/>
    <property type="match status" value="1"/>
</dbReference>
<dbReference type="Proteomes" id="UP000503096">
    <property type="component" value="Chromosome"/>
</dbReference>
<proteinExistence type="predicted"/>
<dbReference type="EMBL" id="CP053073">
    <property type="protein sequence ID" value="QJR16594.1"/>
    <property type="molecule type" value="Genomic_DNA"/>
</dbReference>
<dbReference type="AlphaFoldDB" id="A0A6M4HDE1"/>
<dbReference type="InterPro" id="IPR012429">
    <property type="entry name" value="HGSNAT_cat"/>
</dbReference>
<feature type="transmembrane region" description="Helical" evidence="1">
    <location>
        <begin position="113"/>
        <end position="131"/>
    </location>
</feature>
<dbReference type="PANTHER" id="PTHR31061">
    <property type="entry name" value="LD22376P"/>
    <property type="match status" value="1"/>
</dbReference>